<proteinExistence type="predicted"/>
<feature type="transmembrane region" description="Helical" evidence="1">
    <location>
        <begin position="40"/>
        <end position="57"/>
    </location>
</feature>
<protein>
    <submittedName>
        <fullName evidence="2">Uncharacterized protein</fullName>
    </submittedName>
</protein>
<organism evidence="2 3">
    <name type="scientific">Candidatus Wolfebacteria bacterium GW2011_GWC1_43_10</name>
    <dbReference type="NCBI Taxonomy" id="1619011"/>
    <lineage>
        <taxon>Bacteria</taxon>
        <taxon>Candidatus Wolfeibacteriota</taxon>
    </lineage>
</organism>
<gene>
    <name evidence="2" type="ORF">UV58_C0024G0011</name>
</gene>
<name>A0A0G1C6V0_9BACT</name>
<feature type="transmembrane region" description="Helical" evidence="1">
    <location>
        <begin position="103"/>
        <end position="121"/>
    </location>
</feature>
<dbReference type="AlphaFoldDB" id="A0A0G1C6V0"/>
<evidence type="ECO:0000313" key="2">
    <source>
        <dbReference type="EMBL" id="KKS81287.1"/>
    </source>
</evidence>
<feature type="transmembrane region" description="Helical" evidence="1">
    <location>
        <begin position="12"/>
        <end position="34"/>
    </location>
</feature>
<feature type="transmembrane region" description="Helical" evidence="1">
    <location>
        <begin position="78"/>
        <end position="97"/>
    </location>
</feature>
<keyword evidence="1" id="KW-0812">Transmembrane</keyword>
<sequence>MNNNGKFFSDIFWRYLTHIWTLIFLVLLVSDFIYQGRFSYLLTPFSVVYGAILSIFVGTKEFSRWQNIYKSKNHPGEIFVIIWSVLLLALLSASWVLGKDYKISSEIVSVYIMVLTVFALTQSSKRIYRQKRKVD</sequence>
<keyword evidence="1" id="KW-1133">Transmembrane helix</keyword>
<accession>A0A0G1C6V0</accession>
<comment type="caution">
    <text evidence="2">The sequence shown here is derived from an EMBL/GenBank/DDBJ whole genome shotgun (WGS) entry which is preliminary data.</text>
</comment>
<dbReference type="EMBL" id="LCFA01000024">
    <property type="protein sequence ID" value="KKS81287.1"/>
    <property type="molecule type" value="Genomic_DNA"/>
</dbReference>
<keyword evidence="1" id="KW-0472">Membrane</keyword>
<evidence type="ECO:0000256" key="1">
    <source>
        <dbReference type="SAM" id="Phobius"/>
    </source>
</evidence>
<reference evidence="2 3" key="1">
    <citation type="journal article" date="2015" name="Nature">
        <title>rRNA introns, odd ribosomes, and small enigmatic genomes across a large radiation of phyla.</title>
        <authorList>
            <person name="Brown C.T."/>
            <person name="Hug L.A."/>
            <person name="Thomas B.C."/>
            <person name="Sharon I."/>
            <person name="Castelle C.J."/>
            <person name="Singh A."/>
            <person name="Wilkins M.J."/>
            <person name="Williams K.H."/>
            <person name="Banfield J.F."/>
        </authorList>
    </citation>
    <scope>NUCLEOTIDE SEQUENCE [LARGE SCALE GENOMIC DNA]</scope>
</reference>
<dbReference type="Proteomes" id="UP000034810">
    <property type="component" value="Unassembled WGS sequence"/>
</dbReference>
<evidence type="ECO:0000313" key="3">
    <source>
        <dbReference type="Proteomes" id="UP000034810"/>
    </source>
</evidence>